<proteinExistence type="inferred from homology"/>
<dbReference type="GO" id="GO:0005684">
    <property type="term" value="C:U2-type spliceosomal complex"/>
    <property type="evidence" value="ECO:0007669"/>
    <property type="project" value="UniProtKB-ARBA"/>
</dbReference>
<dbReference type="SMART" id="SM00360">
    <property type="entry name" value="RRM"/>
    <property type="match status" value="3"/>
</dbReference>
<dbReference type="InterPro" id="IPR012677">
    <property type="entry name" value="Nucleotide-bd_a/b_plait_sf"/>
</dbReference>
<accession>A0ABD3A874</accession>
<evidence type="ECO:0000256" key="1">
    <source>
        <dbReference type="ARBA" id="ARBA00007747"/>
    </source>
</evidence>
<keyword evidence="4" id="KW-0677">Repeat</keyword>
<dbReference type="FunFam" id="3.30.70.330:FF:000601">
    <property type="entry name" value="CC1-like, splicing factor"/>
    <property type="match status" value="1"/>
</dbReference>
<keyword evidence="5 7" id="KW-0694">RNA-binding</keyword>
<dbReference type="AlphaFoldDB" id="A0ABD3A874"/>
<dbReference type="PANTHER" id="PTHR48036">
    <property type="entry name" value="SPLICING FACTOR (PAD-1), PUTATIVE (AFU_ORTHOLOGUE AFUA_1G15810)-RELATED"/>
    <property type="match status" value="1"/>
</dbReference>
<dbReference type="Pfam" id="PF15519">
    <property type="entry name" value="RBM39linker"/>
    <property type="match status" value="1"/>
</dbReference>
<dbReference type="FunFam" id="3.30.70.330:FF:000326">
    <property type="entry name" value="RNA-binding protein 39 isoform X1"/>
    <property type="match status" value="1"/>
</dbReference>
<dbReference type="EMBL" id="JBJUIK010000005">
    <property type="protein sequence ID" value="KAL3527922.1"/>
    <property type="molecule type" value="Genomic_DNA"/>
</dbReference>
<comment type="caution">
    <text evidence="9">The sequence shown here is derived from an EMBL/GenBank/DDBJ whole genome shotgun (WGS) entry which is preliminary data.</text>
</comment>
<dbReference type="CDD" id="cd12285">
    <property type="entry name" value="RRM3_RBM39_like"/>
    <property type="match status" value="1"/>
</dbReference>
<keyword evidence="6" id="KW-0508">mRNA splicing</keyword>
<keyword evidence="2" id="KW-0597">Phosphoprotein</keyword>
<feature type="domain" description="RRM" evidence="8">
    <location>
        <begin position="20"/>
        <end position="97"/>
    </location>
</feature>
<evidence type="ECO:0000256" key="7">
    <source>
        <dbReference type="PROSITE-ProRule" id="PRU00176"/>
    </source>
</evidence>
<dbReference type="NCBIfam" id="TIGR01622">
    <property type="entry name" value="SF-CC1"/>
    <property type="match status" value="1"/>
</dbReference>
<evidence type="ECO:0000256" key="6">
    <source>
        <dbReference type="ARBA" id="ARBA00023187"/>
    </source>
</evidence>
<feature type="domain" description="RRM" evidence="8">
    <location>
        <begin position="121"/>
        <end position="199"/>
    </location>
</feature>
<dbReference type="SUPFAM" id="SSF54928">
    <property type="entry name" value="RNA-binding domain, RBD"/>
    <property type="match status" value="2"/>
</dbReference>
<sequence>RFKEKKEAVEPEADPERDQRTVFAYQMPLKATERDVYEFFSKAGKVRDVRLIMDRNSRRSKGVGYIEFFDAMSVPMAIALSGHLLLGQPVMVKPSEAEKNLVQSNTSGGSSVVGPYGATDRKLYVGNLHFNMTEFQLKQIFEAFGPVELVQLPTDPETGHCKGFGFVQFAQLEHAKAAQVLNGKLEIAGRTIKVSSVTDHVGVQDSGQKTADFDDDEGGGLSLNAQSRAMLMAKLDRSGTASSVAGSLGVPALNGAAPAQQAITMPIGAPAAIPSPVLPTQVLTSLAPEPIGNPSECLLLKNMFDPATETDPEFDLDIRDDVHEECSKYGRVKHIHVDKNSSGYVYLRFESAEAASRAQQAMHKRWFARRLISAIFLQPYEYDAKFKGAA</sequence>
<dbReference type="Proteomes" id="UP001630127">
    <property type="component" value="Unassembled WGS sequence"/>
</dbReference>
<gene>
    <name evidence="9" type="ORF">ACH5RR_012578</name>
</gene>
<evidence type="ECO:0000313" key="9">
    <source>
        <dbReference type="EMBL" id="KAL3527922.1"/>
    </source>
</evidence>
<dbReference type="Pfam" id="PF00076">
    <property type="entry name" value="RRM_1"/>
    <property type="match status" value="3"/>
</dbReference>
<evidence type="ECO:0000256" key="2">
    <source>
        <dbReference type="ARBA" id="ARBA00022553"/>
    </source>
</evidence>
<dbReference type="PROSITE" id="PS50102">
    <property type="entry name" value="RRM"/>
    <property type="match status" value="2"/>
</dbReference>
<dbReference type="InterPro" id="IPR029123">
    <property type="entry name" value="RBM39_linker"/>
</dbReference>
<reference evidence="9 10" key="1">
    <citation type="submission" date="2024-11" db="EMBL/GenBank/DDBJ databases">
        <title>A near-complete genome assembly of Cinchona calisaya.</title>
        <authorList>
            <person name="Lian D.C."/>
            <person name="Zhao X.W."/>
            <person name="Wei L."/>
        </authorList>
    </citation>
    <scope>NUCLEOTIDE SEQUENCE [LARGE SCALE GENOMIC DNA]</scope>
    <source>
        <tissue evidence="9">Nenye</tissue>
    </source>
</reference>
<evidence type="ECO:0000256" key="3">
    <source>
        <dbReference type="ARBA" id="ARBA00022664"/>
    </source>
</evidence>
<name>A0ABD3A874_9GENT</name>
<evidence type="ECO:0000256" key="5">
    <source>
        <dbReference type="ARBA" id="ARBA00022884"/>
    </source>
</evidence>
<dbReference type="InterPro" id="IPR035979">
    <property type="entry name" value="RBD_domain_sf"/>
</dbReference>
<keyword evidence="10" id="KW-1185">Reference proteome</keyword>
<dbReference type="GO" id="GO:0003723">
    <property type="term" value="F:RNA binding"/>
    <property type="evidence" value="ECO:0007669"/>
    <property type="project" value="UniProtKB-UniRule"/>
</dbReference>
<evidence type="ECO:0000256" key="4">
    <source>
        <dbReference type="ARBA" id="ARBA00022737"/>
    </source>
</evidence>
<comment type="similarity">
    <text evidence="1">Belongs to the HTATSF1 family.</text>
</comment>
<evidence type="ECO:0000313" key="10">
    <source>
        <dbReference type="Proteomes" id="UP001630127"/>
    </source>
</evidence>
<keyword evidence="3" id="KW-0507">mRNA processing</keyword>
<protein>
    <recommendedName>
        <fullName evidence="8">RRM domain-containing protein</fullName>
    </recommendedName>
</protein>
<dbReference type="GO" id="GO:0000398">
    <property type="term" value="P:mRNA splicing, via spliceosome"/>
    <property type="evidence" value="ECO:0007669"/>
    <property type="project" value="UniProtKB-ARBA"/>
</dbReference>
<feature type="non-terminal residue" evidence="9">
    <location>
        <position position="1"/>
    </location>
</feature>
<dbReference type="Gene3D" id="3.30.70.330">
    <property type="match status" value="3"/>
</dbReference>
<evidence type="ECO:0000259" key="8">
    <source>
        <dbReference type="PROSITE" id="PS50102"/>
    </source>
</evidence>
<dbReference type="InterPro" id="IPR000504">
    <property type="entry name" value="RRM_dom"/>
</dbReference>
<dbReference type="InterPro" id="IPR006509">
    <property type="entry name" value="RBM39_SF"/>
</dbReference>
<dbReference type="FunFam" id="3.30.70.330:FF:000105">
    <property type="entry name" value="HIV Tat-specific factor 1 homolog"/>
    <property type="match status" value="1"/>
</dbReference>
<organism evidence="9 10">
    <name type="scientific">Cinchona calisaya</name>
    <dbReference type="NCBI Taxonomy" id="153742"/>
    <lineage>
        <taxon>Eukaryota</taxon>
        <taxon>Viridiplantae</taxon>
        <taxon>Streptophyta</taxon>
        <taxon>Embryophyta</taxon>
        <taxon>Tracheophyta</taxon>
        <taxon>Spermatophyta</taxon>
        <taxon>Magnoliopsida</taxon>
        <taxon>eudicotyledons</taxon>
        <taxon>Gunneridae</taxon>
        <taxon>Pentapetalae</taxon>
        <taxon>asterids</taxon>
        <taxon>lamiids</taxon>
        <taxon>Gentianales</taxon>
        <taxon>Rubiaceae</taxon>
        <taxon>Cinchonoideae</taxon>
        <taxon>Cinchoneae</taxon>
        <taxon>Cinchona</taxon>
    </lineage>
</organism>
<dbReference type="CDD" id="cd12283">
    <property type="entry name" value="RRM1_RBM39_like"/>
    <property type="match status" value="1"/>
</dbReference>